<comment type="caution">
    <text evidence="1">The sequence shown here is derived from an EMBL/GenBank/DDBJ whole genome shotgun (WGS) entry which is preliminary data.</text>
</comment>
<sequence>MPIVIFLIALLTSNAIASASLFTLPEVNQQLQFQITGKVLEGLNPHHNNAPSSSQLHLMRLVPSGPNPGHDTPLSSQFHPMWDVPSGPNPIGNDNPPPSQFHPMWDVPSGLNPIGNDNPPPSRFHPMWDGPNPIGNDNPPPSRFHPMWTSHLGRIQLGIITHLLVDSIK</sequence>
<dbReference type="Proteomes" id="UP000828941">
    <property type="component" value="Chromosome 1"/>
</dbReference>
<name>A0ACB9Q9W6_BAUVA</name>
<accession>A0ACB9Q9W6</accession>
<evidence type="ECO:0000313" key="2">
    <source>
        <dbReference type="Proteomes" id="UP000828941"/>
    </source>
</evidence>
<dbReference type="EMBL" id="CM039426">
    <property type="protein sequence ID" value="KAI4357623.1"/>
    <property type="molecule type" value="Genomic_DNA"/>
</dbReference>
<gene>
    <name evidence="1" type="ORF">L6164_001560</name>
</gene>
<evidence type="ECO:0000313" key="1">
    <source>
        <dbReference type="EMBL" id="KAI4357623.1"/>
    </source>
</evidence>
<keyword evidence="2" id="KW-1185">Reference proteome</keyword>
<protein>
    <submittedName>
        <fullName evidence="1">Uncharacterized protein</fullName>
    </submittedName>
</protein>
<proteinExistence type="predicted"/>
<reference evidence="1 2" key="1">
    <citation type="journal article" date="2022" name="DNA Res.">
        <title>Chromosomal-level genome assembly of the orchid tree Bauhinia variegata (Leguminosae; Cercidoideae) supports the allotetraploid origin hypothesis of Bauhinia.</title>
        <authorList>
            <person name="Zhong Y."/>
            <person name="Chen Y."/>
            <person name="Zheng D."/>
            <person name="Pang J."/>
            <person name="Liu Y."/>
            <person name="Luo S."/>
            <person name="Meng S."/>
            <person name="Qian L."/>
            <person name="Wei D."/>
            <person name="Dai S."/>
            <person name="Zhou R."/>
        </authorList>
    </citation>
    <scope>NUCLEOTIDE SEQUENCE [LARGE SCALE GENOMIC DNA]</scope>
    <source>
        <strain evidence="1">BV-YZ2020</strain>
    </source>
</reference>
<organism evidence="1 2">
    <name type="scientific">Bauhinia variegata</name>
    <name type="common">Purple orchid tree</name>
    <name type="synonym">Phanera variegata</name>
    <dbReference type="NCBI Taxonomy" id="167791"/>
    <lineage>
        <taxon>Eukaryota</taxon>
        <taxon>Viridiplantae</taxon>
        <taxon>Streptophyta</taxon>
        <taxon>Embryophyta</taxon>
        <taxon>Tracheophyta</taxon>
        <taxon>Spermatophyta</taxon>
        <taxon>Magnoliopsida</taxon>
        <taxon>eudicotyledons</taxon>
        <taxon>Gunneridae</taxon>
        <taxon>Pentapetalae</taxon>
        <taxon>rosids</taxon>
        <taxon>fabids</taxon>
        <taxon>Fabales</taxon>
        <taxon>Fabaceae</taxon>
        <taxon>Cercidoideae</taxon>
        <taxon>Cercideae</taxon>
        <taxon>Bauhiniinae</taxon>
        <taxon>Bauhinia</taxon>
    </lineage>
</organism>